<evidence type="ECO:0000313" key="2">
    <source>
        <dbReference type="EMBL" id="GFN99621.1"/>
    </source>
</evidence>
<comment type="caution">
    <text evidence="2">The sequence shown here is derived from an EMBL/GenBank/DDBJ whole genome shotgun (WGS) entry which is preliminary data.</text>
</comment>
<reference evidence="2 3" key="1">
    <citation type="journal article" date="2021" name="Elife">
        <title>Chloroplast acquisition without the gene transfer in kleptoplastic sea slugs, Plakobranchus ocellatus.</title>
        <authorList>
            <person name="Maeda T."/>
            <person name="Takahashi S."/>
            <person name="Yoshida T."/>
            <person name="Shimamura S."/>
            <person name="Takaki Y."/>
            <person name="Nagai Y."/>
            <person name="Toyoda A."/>
            <person name="Suzuki Y."/>
            <person name="Arimoto A."/>
            <person name="Ishii H."/>
            <person name="Satoh N."/>
            <person name="Nishiyama T."/>
            <person name="Hasebe M."/>
            <person name="Maruyama T."/>
            <person name="Minagawa J."/>
            <person name="Obokata J."/>
            <person name="Shigenobu S."/>
        </authorList>
    </citation>
    <scope>NUCLEOTIDE SEQUENCE [LARGE SCALE GENOMIC DNA]</scope>
</reference>
<organism evidence="2 3">
    <name type="scientific">Plakobranchus ocellatus</name>
    <dbReference type="NCBI Taxonomy" id="259542"/>
    <lineage>
        <taxon>Eukaryota</taxon>
        <taxon>Metazoa</taxon>
        <taxon>Spiralia</taxon>
        <taxon>Lophotrochozoa</taxon>
        <taxon>Mollusca</taxon>
        <taxon>Gastropoda</taxon>
        <taxon>Heterobranchia</taxon>
        <taxon>Euthyneura</taxon>
        <taxon>Panpulmonata</taxon>
        <taxon>Sacoglossa</taxon>
        <taxon>Placobranchoidea</taxon>
        <taxon>Plakobranchidae</taxon>
        <taxon>Plakobranchus</taxon>
    </lineage>
</organism>
<proteinExistence type="predicted"/>
<accession>A0AAV3ZYJ0</accession>
<dbReference type="AlphaFoldDB" id="A0AAV3ZYJ0"/>
<evidence type="ECO:0000313" key="3">
    <source>
        <dbReference type="Proteomes" id="UP000735302"/>
    </source>
</evidence>
<feature type="compositionally biased region" description="Acidic residues" evidence="1">
    <location>
        <begin position="63"/>
        <end position="72"/>
    </location>
</feature>
<evidence type="ECO:0000256" key="1">
    <source>
        <dbReference type="SAM" id="MobiDB-lite"/>
    </source>
</evidence>
<gene>
    <name evidence="2" type="ORF">PoB_002612700</name>
</gene>
<feature type="region of interest" description="Disordered" evidence="1">
    <location>
        <begin position="40"/>
        <end position="72"/>
    </location>
</feature>
<keyword evidence="3" id="KW-1185">Reference proteome</keyword>
<feature type="compositionally biased region" description="Low complexity" evidence="1">
    <location>
        <begin position="50"/>
        <end position="60"/>
    </location>
</feature>
<protein>
    <submittedName>
        <fullName evidence="2">Zinc finger protein</fullName>
    </submittedName>
</protein>
<name>A0AAV3ZYJ0_9GAST</name>
<dbReference type="EMBL" id="BLXT01003003">
    <property type="protein sequence ID" value="GFN99621.1"/>
    <property type="molecule type" value="Genomic_DNA"/>
</dbReference>
<dbReference type="Proteomes" id="UP000735302">
    <property type="component" value="Unassembled WGS sequence"/>
</dbReference>
<sequence length="84" mass="8951">MQWVGSIGVLATVGANNYRINVNGKEKTFHSNLLKRYITRDTSRDGTPTADGSVSAASRVVAEDDDEESSCDDCGCEVLPELGG</sequence>